<dbReference type="InterPro" id="IPR029063">
    <property type="entry name" value="SAM-dependent_MTases_sf"/>
</dbReference>
<dbReference type="STRING" id="1122252.SAMN05660443_1676"/>
<evidence type="ECO:0000256" key="1">
    <source>
        <dbReference type="HAMAP-Rule" id="MF_01523"/>
    </source>
</evidence>
<dbReference type="HAMAP" id="MF_01523">
    <property type="entry name" value="16SrRNA_methyltr_J"/>
    <property type="match status" value="1"/>
</dbReference>
<keyword evidence="1" id="KW-0949">S-adenosyl-L-methionine</keyword>
<accession>A0A1I1GXU7</accession>
<dbReference type="Pfam" id="PF04445">
    <property type="entry name" value="SAM_MT"/>
    <property type="match status" value="1"/>
</dbReference>
<name>A0A1I1GXU7_9GAMM</name>
<dbReference type="EMBL" id="FOLH01000003">
    <property type="protein sequence ID" value="SFC16102.1"/>
    <property type="molecule type" value="Genomic_DNA"/>
</dbReference>
<reference evidence="2 3" key="1">
    <citation type="submission" date="2016-10" db="EMBL/GenBank/DDBJ databases">
        <authorList>
            <person name="de Groot N.N."/>
        </authorList>
    </citation>
    <scope>NUCLEOTIDE SEQUENCE [LARGE SCALE GENOMIC DNA]</scope>
    <source>
        <strain evidence="2 3">DSM 18438</strain>
    </source>
</reference>
<keyword evidence="1 2" id="KW-0489">Methyltransferase</keyword>
<sequence>MLMTSSAADSAAAQYWANLLDLPLVLEPPASGYYLLLDAQGLALASAEASKTHPVRVDFTAGSTAHRRMYGGGRGQALAKACGLKPGITPRVLDATAGLAGDAFVLACLGCEVLAVERHPWVAALVSDAKQRGRQADPELALILERLHLVQGDAIQDMAKLAQQMAFQPQVIYLDPMFPQDGKGAQVKKEMQFFRELVGKDKDADQLLTSALDLASHRVVVKRPRKAPALAGREPGLTLTGKANRFDIYPLKSLAR</sequence>
<feature type="binding site" evidence="1">
    <location>
        <position position="175"/>
    </location>
    <ligand>
        <name>S-adenosyl-L-methionine</name>
        <dbReference type="ChEBI" id="CHEBI:59789"/>
    </ligand>
</feature>
<keyword evidence="3" id="KW-1185">Reference proteome</keyword>
<dbReference type="InterPro" id="IPR007536">
    <property type="entry name" value="16SrRNA_methylTrfase_J"/>
</dbReference>
<dbReference type="GO" id="GO:0005737">
    <property type="term" value="C:cytoplasm"/>
    <property type="evidence" value="ECO:0007669"/>
    <property type="project" value="UniProtKB-SubCell"/>
</dbReference>
<dbReference type="OrthoDB" id="3191794at2"/>
<organism evidence="2 3">
    <name type="scientific">Marinospirillum celere</name>
    <dbReference type="NCBI Taxonomy" id="1122252"/>
    <lineage>
        <taxon>Bacteria</taxon>
        <taxon>Pseudomonadati</taxon>
        <taxon>Pseudomonadota</taxon>
        <taxon>Gammaproteobacteria</taxon>
        <taxon>Oceanospirillales</taxon>
        <taxon>Oceanospirillaceae</taxon>
        <taxon>Marinospirillum</taxon>
    </lineage>
</organism>
<dbReference type="Proteomes" id="UP000199058">
    <property type="component" value="Unassembled WGS sequence"/>
</dbReference>
<comment type="similarity">
    <text evidence="1">Belongs to the methyltransferase superfamily. RsmJ family.</text>
</comment>
<keyword evidence="1 2" id="KW-0808">Transferase</keyword>
<comment type="caution">
    <text evidence="1">Lacks conserved residue(s) required for the propagation of feature annotation.</text>
</comment>
<evidence type="ECO:0000313" key="3">
    <source>
        <dbReference type="Proteomes" id="UP000199058"/>
    </source>
</evidence>
<feature type="binding site" evidence="1">
    <location>
        <begin position="117"/>
        <end position="118"/>
    </location>
    <ligand>
        <name>S-adenosyl-L-methionine</name>
        <dbReference type="ChEBI" id="CHEBI:59789"/>
    </ligand>
</feature>
<evidence type="ECO:0000313" key="2">
    <source>
        <dbReference type="EMBL" id="SFC16102.1"/>
    </source>
</evidence>
<dbReference type="Gene3D" id="3.40.50.150">
    <property type="entry name" value="Vaccinia Virus protein VP39"/>
    <property type="match status" value="1"/>
</dbReference>
<keyword evidence="1" id="KW-0963">Cytoplasm</keyword>
<dbReference type="EC" id="2.1.1.242" evidence="1"/>
<dbReference type="PANTHER" id="PTHR36112:SF1">
    <property type="entry name" value="RIBOSOMAL RNA SMALL SUBUNIT METHYLTRANSFERASE J"/>
    <property type="match status" value="1"/>
</dbReference>
<gene>
    <name evidence="1" type="primary">rsmJ</name>
    <name evidence="2" type="ORF">SAMN05660443_1676</name>
</gene>
<keyword evidence="1" id="KW-0698">rRNA processing</keyword>
<comment type="catalytic activity">
    <reaction evidence="1">
        <text>guanosine(1516) in 16S rRNA + S-adenosyl-L-methionine = N(2)-methylguanosine(1516) in 16S rRNA + S-adenosyl-L-homocysteine + H(+)</text>
        <dbReference type="Rhea" id="RHEA:43220"/>
        <dbReference type="Rhea" id="RHEA-COMP:10412"/>
        <dbReference type="Rhea" id="RHEA-COMP:10413"/>
        <dbReference type="ChEBI" id="CHEBI:15378"/>
        <dbReference type="ChEBI" id="CHEBI:57856"/>
        <dbReference type="ChEBI" id="CHEBI:59789"/>
        <dbReference type="ChEBI" id="CHEBI:74269"/>
        <dbReference type="ChEBI" id="CHEBI:74481"/>
        <dbReference type="EC" id="2.1.1.242"/>
    </reaction>
</comment>
<protein>
    <recommendedName>
        <fullName evidence="1">Ribosomal RNA small subunit methyltransferase J</fullName>
        <ecNumber evidence="1">2.1.1.242</ecNumber>
    </recommendedName>
    <alternativeName>
        <fullName evidence="1">16S rRNA m2G1516 methyltransferase</fullName>
    </alternativeName>
    <alternativeName>
        <fullName evidence="1">rRNA (guanine-N(2)-)-methyltransferase</fullName>
    </alternativeName>
</protein>
<comment type="function">
    <text evidence="1">Specifically methylates the guanosine in position 1516 of 16S rRNA.</text>
</comment>
<comment type="subcellular location">
    <subcellularLocation>
        <location evidence="1">Cytoplasm</location>
    </subcellularLocation>
</comment>
<proteinExistence type="inferred from homology"/>
<dbReference type="GO" id="GO:0008990">
    <property type="term" value="F:rRNA (guanine-N2-)-methyltransferase activity"/>
    <property type="evidence" value="ECO:0007669"/>
    <property type="project" value="UniProtKB-UniRule"/>
</dbReference>
<dbReference type="SUPFAM" id="SSF53335">
    <property type="entry name" value="S-adenosyl-L-methionine-dependent methyltransferases"/>
    <property type="match status" value="1"/>
</dbReference>
<dbReference type="PANTHER" id="PTHR36112">
    <property type="entry name" value="RIBOSOMAL RNA SMALL SUBUNIT METHYLTRANSFERASE J"/>
    <property type="match status" value="1"/>
</dbReference>
<dbReference type="AlphaFoldDB" id="A0A1I1GXU7"/>